<name>A0A3A9ZRH3_9ACTN</name>
<dbReference type="RefSeq" id="WP_120724786.1">
    <property type="nucleotide sequence ID" value="NZ_RBAK01000001.1"/>
</dbReference>
<evidence type="ECO:0008006" key="5">
    <source>
        <dbReference type="Google" id="ProtNLM"/>
    </source>
</evidence>
<dbReference type="EMBL" id="RBAK01000001">
    <property type="protein sequence ID" value="RKN50878.1"/>
    <property type="molecule type" value="Genomic_DNA"/>
</dbReference>
<dbReference type="Proteomes" id="UP000281726">
    <property type="component" value="Unassembled WGS sequence"/>
</dbReference>
<dbReference type="OrthoDB" id="3699206at2"/>
<evidence type="ECO:0000256" key="1">
    <source>
        <dbReference type="SAM" id="MobiDB-lite"/>
    </source>
</evidence>
<gene>
    <name evidence="3" type="ORF">D7223_03785</name>
</gene>
<evidence type="ECO:0000256" key="2">
    <source>
        <dbReference type="SAM" id="SignalP"/>
    </source>
</evidence>
<sequence length="186" mass="19270">MRPVARRAAYPLVALLLVTLAGCGRTEPDRSAAPLPTEGTAGVPDAVPPDPVDTGEAPEAAVSPDLDPCAVVTEAEAERLAGTPLDGPRTAPSACTYTGPAGGPTAQVEVYLGAGAKKQLDIERELGHELRTLAGVGDEAYLWPDGAMVFVNRAGRWVSVRLVTLDDPARHRTSLTDLAATVAGRI</sequence>
<accession>A0A3A9ZRH3</accession>
<organism evidence="3 4">
    <name type="scientific">Micromonospora endolithica</name>
    <dbReference type="NCBI Taxonomy" id="230091"/>
    <lineage>
        <taxon>Bacteria</taxon>
        <taxon>Bacillati</taxon>
        <taxon>Actinomycetota</taxon>
        <taxon>Actinomycetes</taxon>
        <taxon>Micromonosporales</taxon>
        <taxon>Micromonosporaceae</taxon>
        <taxon>Micromonospora</taxon>
    </lineage>
</organism>
<feature type="chain" id="PRO_5038676817" description="DUF3558 domain-containing protein" evidence="2">
    <location>
        <begin position="24"/>
        <end position="186"/>
    </location>
</feature>
<keyword evidence="4" id="KW-1185">Reference proteome</keyword>
<dbReference type="AlphaFoldDB" id="A0A3A9ZRH3"/>
<evidence type="ECO:0000313" key="4">
    <source>
        <dbReference type="Proteomes" id="UP000281726"/>
    </source>
</evidence>
<dbReference type="PROSITE" id="PS51257">
    <property type="entry name" value="PROKAR_LIPOPROTEIN"/>
    <property type="match status" value="1"/>
</dbReference>
<comment type="caution">
    <text evidence="3">The sequence shown here is derived from an EMBL/GenBank/DDBJ whole genome shotgun (WGS) entry which is preliminary data.</text>
</comment>
<evidence type="ECO:0000313" key="3">
    <source>
        <dbReference type="EMBL" id="RKN50878.1"/>
    </source>
</evidence>
<keyword evidence="2" id="KW-0732">Signal</keyword>
<reference evidence="3 4" key="1">
    <citation type="journal article" date="2004" name="Syst. Appl. Microbiol.">
        <title>Cryptoendolithic actinomycetes from antarctic sandstone rock samples: Micromonospora endolithica sp. nov. and two isolates related to Micromonospora coerulea Jensen 1932.</title>
        <authorList>
            <person name="Hirsch P."/>
            <person name="Mevs U."/>
            <person name="Kroppenstedt R.M."/>
            <person name="Schumann P."/>
            <person name="Stackebrandt E."/>
        </authorList>
    </citation>
    <scope>NUCLEOTIDE SEQUENCE [LARGE SCALE GENOMIC DNA]</scope>
    <source>
        <strain evidence="3 4">JCM 12677</strain>
    </source>
</reference>
<feature type="region of interest" description="Disordered" evidence="1">
    <location>
        <begin position="28"/>
        <end position="67"/>
    </location>
</feature>
<protein>
    <recommendedName>
        <fullName evidence="5">DUF3558 domain-containing protein</fullName>
    </recommendedName>
</protein>
<feature type="signal peptide" evidence="2">
    <location>
        <begin position="1"/>
        <end position="23"/>
    </location>
</feature>
<proteinExistence type="predicted"/>